<gene>
    <name evidence="1" type="ORF">PR048_013512</name>
</gene>
<proteinExistence type="predicted"/>
<reference evidence="1 2" key="1">
    <citation type="submission" date="2023-02" db="EMBL/GenBank/DDBJ databases">
        <title>LHISI_Scaffold_Assembly.</title>
        <authorList>
            <person name="Stuart O.P."/>
            <person name="Cleave R."/>
            <person name="Magrath M.J.L."/>
            <person name="Mikheyev A.S."/>
        </authorList>
    </citation>
    <scope>NUCLEOTIDE SEQUENCE [LARGE SCALE GENOMIC DNA]</scope>
    <source>
        <strain evidence="1">Daus_M_001</strain>
        <tissue evidence="1">Leg muscle</tissue>
    </source>
</reference>
<keyword evidence="2" id="KW-1185">Reference proteome</keyword>
<evidence type="ECO:0000313" key="2">
    <source>
        <dbReference type="Proteomes" id="UP001159363"/>
    </source>
</evidence>
<accession>A0ABQ9HSD5</accession>
<name>A0ABQ9HSD5_9NEOP</name>
<sequence>MVRNYVSKRARPQPSEETLELAITDVRDKKLSLKEAAFRPEPQQNTTITDIGATDSSLTTITLNKTPEDSNRPYNSLTPEDVCPYLKAAPRCEQKCVRKRGKS</sequence>
<dbReference type="EMBL" id="JARBHB010000004">
    <property type="protein sequence ID" value="KAJ8887297.1"/>
    <property type="molecule type" value="Genomic_DNA"/>
</dbReference>
<protein>
    <submittedName>
        <fullName evidence="1">Uncharacterized protein</fullName>
    </submittedName>
</protein>
<comment type="caution">
    <text evidence="1">The sequence shown here is derived from an EMBL/GenBank/DDBJ whole genome shotgun (WGS) entry which is preliminary data.</text>
</comment>
<dbReference type="Proteomes" id="UP001159363">
    <property type="component" value="Chromosome X"/>
</dbReference>
<organism evidence="1 2">
    <name type="scientific">Dryococelus australis</name>
    <dbReference type="NCBI Taxonomy" id="614101"/>
    <lineage>
        <taxon>Eukaryota</taxon>
        <taxon>Metazoa</taxon>
        <taxon>Ecdysozoa</taxon>
        <taxon>Arthropoda</taxon>
        <taxon>Hexapoda</taxon>
        <taxon>Insecta</taxon>
        <taxon>Pterygota</taxon>
        <taxon>Neoptera</taxon>
        <taxon>Polyneoptera</taxon>
        <taxon>Phasmatodea</taxon>
        <taxon>Verophasmatodea</taxon>
        <taxon>Anareolatae</taxon>
        <taxon>Phasmatidae</taxon>
        <taxon>Eurycanthinae</taxon>
        <taxon>Dryococelus</taxon>
    </lineage>
</organism>
<evidence type="ECO:0000313" key="1">
    <source>
        <dbReference type="EMBL" id="KAJ8887297.1"/>
    </source>
</evidence>